<dbReference type="CDD" id="cd06170">
    <property type="entry name" value="LuxR_C_like"/>
    <property type="match status" value="1"/>
</dbReference>
<gene>
    <name evidence="5" type="ORF">RM572_05860</name>
</gene>
<dbReference type="SMART" id="SM00421">
    <property type="entry name" value="HTH_LUXR"/>
    <property type="match status" value="1"/>
</dbReference>
<sequence>MTTPHLGSAATAGHPAPRRGRVPLVGRVAEREQIESALAAARQGSGGAVFVTGDPGVGTTRLAAEAVDVAAEAHMVAVRGRARVLDANAACRQAPYQPLVEALLSLGRAGLLPGREALGPYAPALARLLPDARVPGAAASSSLMVAEAVLRLLALVGRGRGCLLVLEDLHEADPATLATVEYLLEHVEREPVVLLLTVGRQVCAAAGLAFRARQRGTATTLDLRPLDRAEVRLLVAAEQGVSPEEADPDVVDRAATDCGGLPFVVREWLHDHSRGASGAGAPAVPAAVVESVRRRMEGIGPVGVELMRTGAVFGGRFPVAVVQHALGCTHAELSALLHEGVAAALLAPPGAGGAPWYAFRYPLVAGAVLGGVGPGERAGYARRAVRALADLYPALPGAWCGHAAALHERAGDAAEAVRLYGEAGRRALSEGVLDRAVDLLARAQELADDASTPEERADVLELLLDAVARSGRLDRLPASATGPTCPDGLGVPALRRAGLHARLAGVADLAGRPSEALRHLDIARLLLGDAPSDACAALVDVTAAQVELSRRAPERMRTAAEFARRGLAAAGRADLPELAGRARLVLARVLLQRDGEAAAGHLARARVLAHTHRIPALAAEAEVGLAAITSRVDGDLTRLEGARQEALHTGVVPLVHEADLLLALEQIQRGDFESAGGRIRERIADATRLRLGRSLAELWLAEAVRHAHQGRRDDMEEALEALAPLVDAAPGALPRSYGLARAFCALLEERHDVAEREFAHALVYDAENPSSGDFGRYGIVLLLGVLSGRMAWPHHASVVAVSAAGTRWNRQFAGMAHAVLLGREGRAGEATAAAADALEAAAPHPVARALCRRLVAQSAYDHGWGAPVDWLREAEDYFHGAGVSAVAGACRVLLRGLGAPVRQRRSGTGSVPPALRRYGITAREFEVARLLADRIRNKDIAARLCISLRTVEKHVSSLLQKTGHPDRGAFAAAARELPGGFAGAGGADGSSGYGGSCFPGPGSSWGARRSAP</sequence>
<dbReference type="EMBL" id="JAVREQ010000003">
    <property type="protein sequence ID" value="MDT0378304.1"/>
    <property type="molecule type" value="Genomic_DNA"/>
</dbReference>
<keyword evidence="2" id="KW-0067">ATP-binding</keyword>
<comment type="caution">
    <text evidence="5">The sequence shown here is derived from an EMBL/GenBank/DDBJ whole genome shotgun (WGS) entry which is preliminary data.</text>
</comment>
<keyword evidence="6" id="KW-1185">Reference proteome</keyword>
<keyword evidence="1" id="KW-0547">Nucleotide-binding</keyword>
<feature type="domain" description="HTH luxR-type" evidence="4">
    <location>
        <begin position="913"/>
        <end position="978"/>
    </location>
</feature>
<evidence type="ECO:0000313" key="5">
    <source>
        <dbReference type="EMBL" id="MDT0378304.1"/>
    </source>
</evidence>
<dbReference type="Gene3D" id="1.10.10.10">
    <property type="entry name" value="Winged helix-like DNA-binding domain superfamily/Winged helix DNA-binding domain"/>
    <property type="match status" value="1"/>
</dbReference>
<feature type="region of interest" description="Disordered" evidence="3">
    <location>
        <begin position="1"/>
        <end position="20"/>
    </location>
</feature>
<accession>A0ABU2NNI3</accession>
<dbReference type="SUPFAM" id="SSF46894">
    <property type="entry name" value="C-terminal effector domain of the bipartite response regulators"/>
    <property type="match status" value="1"/>
</dbReference>
<dbReference type="Pfam" id="PF00196">
    <property type="entry name" value="GerE"/>
    <property type="match status" value="1"/>
</dbReference>
<dbReference type="InterPro" id="IPR041664">
    <property type="entry name" value="AAA_16"/>
</dbReference>
<dbReference type="InterPro" id="IPR036388">
    <property type="entry name" value="WH-like_DNA-bd_sf"/>
</dbReference>
<dbReference type="PANTHER" id="PTHR16305">
    <property type="entry name" value="TESTICULAR SOLUBLE ADENYLYL CYCLASE"/>
    <property type="match status" value="1"/>
</dbReference>
<reference evidence="6" key="1">
    <citation type="submission" date="2023-07" db="EMBL/GenBank/DDBJ databases">
        <title>30 novel species of actinomycetes from the DSMZ collection.</title>
        <authorList>
            <person name="Nouioui I."/>
        </authorList>
    </citation>
    <scope>NUCLEOTIDE SEQUENCE [LARGE SCALE GENOMIC DNA]</scope>
    <source>
        <strain evidence="6">DSM 42041</strain>
    </source>
</reference>
<dbReference type="RefSeq" id="WP_311672207.1">
    <property type="nucleotide sequence ID" value="NZ_JAVREQ010000003.1"/>
</dbReference>
<evidence type="ECO:0000259" key="4">
    <source>
        <dbReference type="PROSITE" id="PS50043"/>
    </source>
</evidence>
<dbReference type="PROSITE" id="PS50043">
    <property type="entry name" value="HTH_LUXR_2"/>
    <property type="match status" value="1"/>
</dbReference>
<dbReference type="InterPro" id="IPR016032">
    <property type="entry name" value="Sig_transdc_resp-reg_C-effctor"/>
</dbReference>
<proteinExistence type="predicted"/>
<dbReference type="SUPFAM" id="SSF52540">
    <property type="entry name" value="P-loop containing nucleoside triphosphate hydrolases"/>
    <property type="match status" value="1"/>
</dbReference>
<dbReference type="Proteomes" id="UP001183414">
    <property type="component" value="Unassembled WGS sequence"/>
</dbReference>
<dbReference type="PRINTS" id="PR00038">
    <property type="entry name" value="HTHLUXR"/>
</dbReference>
<protein>
    <submittedName>
        <fullName evidence="5">AAA family ATPase</fullName>
    </submittedName>
</protein>
<dbReference type="InterPro" id="IPR000792">
    <property type="entry name" value="Tscrpt_reg_LuxR_C"/>
</dbReference>
<organism evidence="5 6">
    <name type="scientific">Streptomyces hazeniae</name>
    <dbReference type="NCBI Taxonomy" id="3075538"/>
    <lineage>
        <taxon>Bacteria</taxon>
        <taxon>Bacillati</taxon>
        <taxon>Actinomycetota</taxon>
        <taxon>Actinomycetes</taxon>
        <taxon>Kitasatosporales</taxon>
        <taxon>Streptomycetaceae</taxon>
        <taxon>Streptomyces</taxon>
    </lineage>
</organism>
<evidence type="ECO:0000313" key="6">
    <source>
        <dbReference type="Proteomes" id="UP001183414"/>
    </source>
</evidence>
<dbReference type="PANTHER" id="PTHR16305:SF35">
    <property type="entry name" value="TRANSCRIPTIONAL ACTIVATOR DOMAIN"/>
    <property type="match status" value="1"/>
</dbReference>
<dbReference type="InterPro" id="IPR027417">
    <property type="entry name" value="P-loop_NTPase"/>
</dbReference>
<name>A0ABU2NNI3_9ACTN</name>
<evidence type="ECO:0000256" key="3">
    <source>
        <dbReference type="SAM" id="MobiDB-lite"/>
    </source>
</evidence>
<evidence type="ECO:0000256" key="1">
    <source>
        <dbReference type="ARBA" id="ARBA00022741"/>
    </source>
</evidence>
<dbReference type="Pfam" id="PF13191">
    <property type="entry name" value="AAA_16"/>
    <property type="match status" value="1"/>
</dbReference>
<evidence type="ECO:0000256" key="2">
    <source>
        <dbReference type="ARBA" id="ARBA00022840"/>
    </source>
</evidence>